<name>A0A6A6BQV7_9PEZI</name>
<keyword evidence="3" id="KW-0158">Chromosome</keyword>
<dbReference type="AlphaFoldDB" id="A0A6A6BQV7"/>
<dbReference type="InterPro" id="IPR008426">
    <property type="entry name" value="CENP-H_C"/>
</dbReference>
<evidence type="ECO:0000256" key="3">
    <source>
        <dbReference type="ARBA" id="ARBA00022454"/>
    </source>
</evidence>
<sequence>MDEARGQAEDVSQTPAINPLDTPSNDALVLTDTERLILDLYAKERELELERSLLEARQADNDIEQQLIVAEREALEARAAYLLRNKIVDHVLVTDPVIKAVHAGSNASYAEKRLLPLIHERDVLSMTLATLTSSLTSTNLSLQKASQSVQLANKKNQELAKTLLDLAERNKAQTADEVPDENLRGQIRALEEQVRDSRRKWRTLKSIVAGVIVGSGVDWATDEKLRELVLDDEDYAVRGEEVSE</sequence>
<evidence type="ECO:0000313" key="12">
    <source>
        <dbReference type="Proteomes" id="UP000799438"/>
    </source>
</evidence>
<evidence type="ECO:0000256" key="9">
    <source>
        <dbReference type="SAM" id="MobiDB-lite"/>
    </source>
</evidence>
<evidence type="ECO:0000256" key="7">
    <source>
        <dbReference type="ARBA" id="ARBA00025735"/>
    </source>
</evidence>
<proteinExistence type="inferred from homology"/>
<dbReference type="PANTHER" id="PTHR48122:SF1">
    <property type="entry name" value="CENTROMERE PROTEIN H"/>
    <property type="match status" value="1"/>
</dbReference>
<comment type="similarity">
    <text evidence="7">Belongs to the CENP-H/MCM16 family.</text>
</comment>
<feature type="domain" description="Centromere protein H C-terminal" evidence="10">
    <location>
        <begin position="36"/>
        <end position="233"/>
    </location>
</feature>
<feature type="region of interest" description="Disordered" evidence="9">
    <location>
        <begin position="1"/>
        <end position="25"/>
    </location>
</feature>
<evidence type="ECO:0000313" key="11">
    <source>
        <dbReference type="EMBL" id="KAF2144971.1"/>
    </source>
</evidence>
<reference evidence="11" key="1">
    <citation type="journal article" date="2020" name="Stud. Mycol.">
        <title>101 Dothideomycetes genomes: a test case for predicting lifestyles and emergence of pathogens.</title>
        <authorList>
            <person name="Haridas S."/>
            <person name="Albert R."/>
            <person name="Binder M."/>
            <person name="Bloem J."/>
            <person name="Labutti K."/>
            <person name="Salamov A."/>
            <person name="Andreopoulos B."/>
            <person name="Baker S."/>
            <person name="Barry K."/>
            <person name="Bills G."/>
            <person name="Bluhm B."/>
            <person name="Cannon C."/>
            <person name="Castanera R."/>
            <person name="Culley D."/>
            <person name="Daum C."/>
            <person name="Ezra D."/>
            <person name="Gonzalez J."/>
            <person name="Henrissat B."/>
            <person name="Kuo A."/>
            <person name="Liang C."/>
            <person name="Lipzen A."/>
            <person name="Lutzoni F."/>
            <person name="Magnuson J."/>
            <person name="Mondo S."/>
            <person name="Nolan M."/>
            <person name="Ohm R."/>
            <person name="Pangilinan J."/>
            <person name="Park H.-J."/>
            <person name="Ramirez L."/>
            <person name="Alfaro M."/>
            <person name="Sun H."/>
            <person name="Tritt A."/>
            <person name="Yoshinaga Y."/>
            <person name="Zwiers L.-H."/>
            <person name="Turgeon B."/>
            <person name="Goodwin S."/>
            <person name="Spatafora J."/>
            <person name="Crous P."/>
            <person name="Grigoriev I."/>
        </authorList>
    </citation>
    <scope>NUCLEOTIDE SEQUENCE</scope>
    <source>
        <strain evidence="11">CBS 121167</strain>
    </source>
</reference>
<dbReference type="GO" id="GO:0005634">
    <property type="term" value="C:nucleus"/>
    <property type="evidence" value="ECO:0007669"/>
    <property type="project" value="UniProtKB-SubCell"/>
</dbReference>
<evidence type="ECO:0000256" key="5">
    <source>
        <dbReference type="ARBA" id="ARBA00023242"/>
    </source>
</evidence>
<feature type="coiled-coil region" evidence="8">
    <location>
        <begin position="142"/>
        <end position="200"/>
    </location>
</feature>
<evidence type="ECO:0000259" key="10">
    <source>
        <dbReference type="Pfam" id="PF05837"/>
    </source>
</evidence>
<dbReference type="Proteomes" id="UP000799438">
    <property type="component" value="Unassembled WGS sequence"/>
</dbReference>
<comment type="subcellular location">
    <subcellularLocation>
        <location evidence="2">Chromosome</location>
        <location evidence="2">Centromere</location>
        <location evidence="2">Kinetochore</location>
    </subcellularLocation>
    <subcellularLocation>
        <location evidence="1">Nucleus</location>
    </subcellularLocation>
</comment>
<keyword evidence="4" id="KW-0995">Kinetochore</keyword>
<dbReference type="RefSeq" id="XP_033400683.1">
    <property type="nucleotide sequence ID" value="XM_033536548.1"/>
</dbReference>
<dbReference type="EMBL" id="ML995478">
    <property type="protein sequence ID" value="KAF2144971.1"/>
    <property type="molecule type" value="Genomic_DNA"/>
</dbReference>
<dbReference type="GO" id="GO:0000776">
    <property type="term" value="C:kinetochore"/>
    <property type="evidence" value="ECO:0007669"/>
    <property type="project" value="UniProtKB-KW"/>
</dbReference>
<dbReference type="Pfam" id="PF05837">
    <property type="entry name" value="CENP-H"/>
    <property type="match status" value="1"/>
</dbReference>
<evidence type="ECO:0000256" key="4">
    <source>
        <dbReference type="ARBA" id="ARBA00022838"/>
    </source>
</evidence>
<evidence type="ECO:0000256" key="8">
    <source>
        <dbReference type="SAM" id="Coils"/>
    </source>
</evidence>
<gene>
    <name evidence="11" type="ORF">K452DRAFT_222087</name>
</gene>
<dbReference type="GeneID" id="54294044"/>
<evidence type="ECO:0000256" key="1">
    <source>
        <dbReference type="ARBA" id="ARBA00004123"/>
    </source>
</evidence>
<dbReference type="PANTHER" id="PTHR48122">
    <property type="entry name" value="CENTROMERE PROTEIN H"/>
    <property type="match status" value="1"/>
</dbReference>
<organism evidence="11 12">
    <name type="scientific">Aplosporella prunicola CBS 121167</name>
    <dbReference type="NCBI Taxonomy" id="1176127"/>
    <lineage>
        <taxon>Eukaryota</taxon>
        <taxon>Fungi</taxon>
        <taxon>Dikarya</taxon>
        <taxon>Ascomycota</taxon>
        <taxon>Pezizomycotina</taxon>
        <taxon>Dothideomycetes</taxon>
        <taxon>Dothideomycetes incertae sedis</taxon>
        <taxon>Botryosphaeriales</taxon>
        <taxon>Aplosporellaceae</taxon>
        <taxon>Aplosporella</taxon>
    </lineage>
</organism>
<keyword evidence="6" id="KW-0137">Centromere</keyword>
<accession>A0A6A6BQV7</accession>
<evidence type="ECO:0000256" key="2">
    <source>
        <dbReference type="ARBA" id="ARBA00004629"/>
    </source>
</evidence>
<evidence type="ECO:0000256" key="6">
    <source>
        <dbReference type="ARBA" id="ARBA00023328"/>
    </source>
</evidence>
<dbReference type="InterPro" id="IPR040034">
    <property type="entry name" value="CENP-H"/>
</dbReference>
<dbReference type="GO" id="GO:0051382">
    <property type="term" value="P:kinetochore assembly"/>
    <property type="evidence" value="ECO:0007669"/>
    <property type="project" value="InterPro"/>
</dbReference>
<keyword evidence="12" id="KW-1185">Reference proteome</keyword>
<dbReference type="GO" id="GO:0007052">
    <property type="term" value="P:mitotic spindle organization"/>
    <property type="evidence" value="ECO:0007669"/>
    <property type="project" value="TreeGrafter"/>
</dbReference>
<protein>
    <recommendedName>
        <fullName evidence="10">Centromere protein H C-terminal domain-containing protein</fullName>
    </recommendedName>
</protein>
<feature type="compositionally biased region" description="Polar residues" evidence="9">
    <location>
        <begin position="10"/>
        <end position="25"/>
    </location>
</feature>
<dbReference type="GO" id="GO:0007059">
    <property type="term" value="P:chromosome segregation"/>
    <property type="evidence" value="ECO:0007669"/>
    <property type="project" value="TreeGrafter"/>
</dbReference>
<keyword evidence="5" id="KW-0539">Nucleus</keyword>
<keyword evidence="8" id="KW-0175">Coiled coil</keyword>
<dbReference type="GO" id="GO:0043515">
    <property type="term" value="F:kinetochore binding"/>
    <property type="evidence" value="ECO:0007669"/>
    <property type="project" value="TreeGrafter"/>
</dbReference>
<dbReference type="OrthoDB" id="2274804at2759"/>